<evidence type="ECO:0000256" key="1">
    <source>
        <dbReference type="SAM" id="Coils"/>
    </source>
</evidence>
<feature type="coiled-coil region" evidence="1">
    <location>
        <begin position="37"/>
        <end position="71"/>
    </location>
</feature>
<gene>
    <name evidence="3" type="ORF">H1D41_10730</name>
</gene>
<evidence type="ECO:0000256" key="2">
    <source>
        <dbReference type="SAM" id="Phobius"/>
    </source>
</evidence>
<evidence type="ECO:0000313" key="3">
    <source>
        <dbReference type="EMBL" id="MBI1494112.1"/>
    </source>
</evidence>
<protein>
    <submittedName>
        <fullName evidence="3">Septum formation initiator family protein</fullName>
    </submittedName>
</protein>
<feature type="transmembrane region" description="Helical" evidence="2">
    <location>
        <begin position="6"/>
        <end position="28"/>
    </location>
</feature>
<sequence>MKTRPAIGPFLYYGTCLFLGMYFSFTAVQGDGGLFQRVQAEAEAQELHETLEMYQAEVADLENKTLRLSDNFLDLDLLDQQARDRLGYVRADEVIIP</sequence>
<organism evidence="3 4">
    <name type="scientific">Halocynthiibacter styelae</name>
    <dbReference type="NCBI Taxonomy" id="2761955"/>
    <lineage>
        <taxon>Bacteria</taxon>
        <taxon>Pseudomonadati</taxon>
        <taxon>Pseudomonadota</taxon>
        <taxon>Alphaproteobacteria</taxon>
        <taxon>Rhodobacterales</taxon>
        <taxon>Paracoccaceae</taxon>
        <taxon>Halocynthiibacter</taxon>
    </lineage>
</organism>
<proteinExistence type="predicted"/>
<dbReference type="InterPro" id="IPR007060">
    <property type="entry name" value="FtsL/DivIC"/>
</dbReference>
<evidence type="ECO:0000313" key="4">
    <source>
        <dbReference type="Proteomes" id="UP000640583"/>
    </source>
</evidence>
<accession>A0A8J7IEU7</accession>
<name>A0A8J7IEU7_9RHOB</name>
<keyword evidence="2" id="KW-0472">Membrane</keyword>
<dbReference type="AlphaFoldDB" id="A0A8J7IEU7"/>
<keyword evidence="1" id="KW-0175">Coiled coil</keyword>
<keyword evidence="2" id="KW-1133">Transmembrane helix</keyword>
<dbReference type="RefSeq" id="WP_228848901.1">
    <property type="nucleotide sequence ID" value="NZ_JADCKQ010000007.1"/>
</dbReference>
<dbReference type="Proteomes" id="UP000640583">
    <property type="component" value="Unassembled WGS sequence"/>
</dbReference>
<comment type="caution">
    <text evidence="3">The sequence shown here is derived from an EMBL/GenBank/DDBJ whole genome shotgun (WGS) entry which is preliminary data.</text>
</comment>
<keyword evidence="2" id="KW-0812">Transmembrane</keyword>
<dbReference type="Pfam" id="PF04977">
    <property type="entry name" value="DivIC"/>
    <property type="match status" value="1"/>
</dbReference>
<reference evidence="3" key="1">
    <citation type="submission" date="2020-10" db="EMBL/GenBank/DDBJ databases">
        <title>Paenihalocynthiibacter styelae gen. nov., sp. nov., isolated from stalked sea squirt Styela clava.</title>
        <authorList>
            <person name="Kim Y.-O."/>
            <person name="Yoon J.-H."/>
        </authorList>
    </citation>
    <scope>NUCLEOTIDE SEQUENCE</scope>
    <source>
        <strain evidence="3">MYP1-1</strain>
    </source>
</reference>
<keyword evidence="4" id="KW-1185">Reference proteome</keyword>
<dbReference type="EMBL" id="JADCKQ010000007">
    <property type="protein sequence ID" value="MBI1494112.1"/>
    <property type="molecule type" value="Genomic_DNA"/>
</dbReference>